<evidence type="ECO:0000256" key="3">
    <source>
        <dbReference type="ARBA" id="ARBA00022989"/>
    </source>
</evidence>
<evidence type="ECO:0000259" key="5">
    <source>
        <dbReference type="Pfam" id="PF04335"/>
    </source>
</evidence>
<dbReference type="Pfam" id="PF04335">
    <property type="entry name" value="VirB8"/>
    <property type="match status" value="1"/>
</dbReference>
<keyword evidence="2" id="KW-0812">Transmembrane</keyword>
<comment type="subcellular location">
    <subcellularLocation>
        <location evidence="1">Membrane</location>
        <topology evidence="1">Single-pass membrane protein</topology>
    </subcellularLocation>
</comment>
<dbReference type="SUPFAM" id="SSF54427">
    <property type="entry name" value="NTF2-like"/>
    <property type="match status" value="1"/>
</dbReference>
<dbReference type="Gene3D" id="3.10.450.230">
    <property type="entry name" value="VirB8 protein"/>
    <property type="match status" value="1"/>
</dbReference>
<keyword evidence="4" id="KW-0472">Membrane</keyword>
<name>A0ABV7VBT5_9PROT</name>
<accession>A0ABV7VBT5</accession>
<evidence type="ECO:0000313" key="7">
    <source>
        <dbReference type="Proteomes" id="UP001595711"/>
    </source>
</evidence>
<gene>
    <name evidence="6" type="ORF">ACFOOQ_05210</name>
</gene>
<proteinExistence type="predicted"/>
<dbReference type="RefSeq" id="WP_379722544.1">
    <property type="nucleotide sequence ID" value="NZ_JBHRYJ010000001.1"/>
</dbReference>
<keyword evidence="7" id="KW-1185">Reference proteome</keyword>
<evidence type="ECO:0000313" key="6">
    <source>
        <dbReference type="EMBL" id="MFC3674934.1"/>
    </source>
</evidence>
<dbReference type="InterPro" id="IPR007430">
    <property type="entry name" value="VirB8"/>
</dbReference>
<keyword evidence="3" id="KW-1133">Transmembrane helix</keyword>
<protein>
    <submittedName>
        <fullName evidence="6">VirB8/TrbF family protein</fullName>
    </submittedName>
</protein>
<evidence type="ECO:0000256" key="4">
    <source>
        <dbReference type="ARBA" id="ARBA00023136"/>
    </source>
</evidence>
<feature type="domain" description="Bacterial virulence protein VirB8" evidence="5">
    <location>
        <begin position="59"/>
        <end position="237"/>
    </location>
</feature>
<dbReference type="InterPro" id="IPR032710">
    <property type="entry name" value="NTF2-like_dom_sf"/>
</dbReference>
<evidence type="ECO:0000256" key="1">
    <source>
        <dbReference type="ARBA" id="ARBA00004167"/>
    </source>
</evidence>
<dbReference type="EMBL" id="JBHRYJ010000001">
    <property type="protein sequence ID" value="MFC3674934.1"/>
    <property type="molecule type" value="Genomic_DNA"/>
</dbReference>
<evidence type="ECO:0000256" key="2">
    <source>
        <dbReference type="ARBA" id="ARBA00022692"/>
    </source>
</evidence>
<comment type="caution">
    <text evidence="6">The sequence shown here is derived from an EMBL/GenBank/DDBJ whole genome shotgun (WGS) entry which is preliminary data.</text>
</comment>
<organism evidence="6 7">
    <name type="scientific">Ferrovibrio xuzhouensis</name>
    <dbReference type="NCBI Taxonomy" id="1576914"/>
    <lineage>
        <taxon>Bacteria</taxon>
        <taxon>Pseudomonadati</taxon>
        <taxon>Pseudomonadota</taxon>
        <taxon>Alphaproteobacteria</taxon>
        <taxon>Rhodospirillales</taxon>
        <taxon>Rhodospirillaceae</taxon>
        <taxon>Ferrovibrio</taxon>
    </lineage>
</organism>
<dbReference type="Proteomes" id="UP001595711">
    <property type="component" value="Unassembled WGS sequence"/>
</dbReference>
<sequence>MGFLTDLAAKSKAARAARLAKKPPAPEPGPHAAILAADPYSFAVSHRRLAWMLRLSAGGNVALTILCVVLGNAISTMLPLKTTEIALVRVNSNDDKVYRIEPLTQRTDGFDLVVESAAKQYVRDLLEIDPITQEMRRRTVMRMTDANYWKKFVREHKSEIEDGIKSGLVRSITVESANRLEVSGRVYKYAVDFVQTDNRNGTVVEQKKVRAYLNLTTRPHEAHPADKYENALGVTVLDLVLKERANS</sequence>
<reference evidence="7" key="1">
    <citation type="journal article" date="2019" name="Int. J. Syst. Evol. Microbiol.">
        <title>The Global Catalogue of Microorganisms (GCM) 10K type strain sequencing project: providing services to taxonomists for standard genome sequencing and annotation.</title>
        <authorList>
            <consortium name="The Broad Institute Genomics Platform"/>
            <consortium name="The Broad Institute Genome Sequencing Center for Infectious Disease"/>
            <person name="Wu L."/>
            <person name="Ma J."/>
        </authorList>
    </citation>
    <scope>NUCLEOTIDE SEQUENCE [LARGE SCALE GENOMIC DNA]</scope>
    <source>
        <strain evidence="7">KCTC 42182</strain>
    </source>
</reference>